<dbReference type="STRING" id="1134406.ADN00_08230"/>
<feature type="chain" id="PRO_5006133139" description="Peptidase M23 domain-containing protein" evidence="1">
    <location>
        <begin position="23"/>
        <end position="292"/>
    </location>
</feature>
<evidence type="ECO:0000313" key="2">
    <source>
        <dbReference type="EMBL" id="KPL77857.1"/>
    </source>
</evidence>
<comment type="caution">
    <text evidence="2">The sequence shown here is derived from an EMBL/GenBank/DDBJ whole genome shotgun (WGS) entry which is preliminary data.</text>
</comment>
<dbReference type="AlphaFoldDB" id="A0A0P6XN31"/>
<dbReference type="PROSITE" id="PS51257">
    <property type="entry name" value="PROKAR_LIPOPROTEIN"/>
    <property type="match status" value="1"/>
</dbReference>
<evidence type="ECO:0000256" key="1">
    <source>
        <dbReference type="SAM" id="SignalP"/>
    </source>
</evidence>
<name>A0A0P6XN31_9CHLR</name>
<reference evidence="2 3" key="1">
    <citation type="submission" date="2015-07" db="EMBL/GenBank/DDBJ databases">
        <title>Genome sequence of Ornatilinea apprima DSM 23815.</title>
        <authorList>
            <person name="Hemp J."/>
            <person name="Ward L.M."/>
            <person name="Pace L.A."/>
            <person name="Fischer W.W."/>
        </authorList>
    </citation>
    <scope>NUCLEOTIDE SEQUENCE [LARGE SCALE GENOMIC DNA]</scope>
    <source>
        <strain evidence="2 3">P3M-1</strain>
    </source>
</reference>
<dbReference type="PANTHER" id="PTHR21666">
    <property type="entry name" value="PEPTIDASE-RELATED"/>
    <property type="match status" value="1"/>
</dbReference>
<dbReference type="PANTHER" id="PTHR21666:SF270">
    <property type="entry name" value="MUREIN HYDROLASE ACTIVATOR ENVC"/>
    <property type="match status" value="1"/>
</dbReference>
<dbReference type="OrthoDB" id="163555at2"/>
<dbReference type="CDD" id="cd12797">
    <property type="entry name" value="M23_peptidase"/>
    <property type="match status" value="1"/>
</dbReference>
<keyword evidence="1" id="KW-0732">Signal</keyword>
<dbReference type="Proteomes" id="UP000050417">
    <property type="component" value="Unassembled WGS sequence"/>
</dbReference>
<evidence type="ECO:0000313" key="3">
    <source>
        <dbReference type="Proteomes" id="UP000050417"/>
    </source>
</evidence>
<feature type="signal peptide" evidence="1">
    <location>
        <begin position="1"/>
        <end position="22"/>
    </location>
</feature>
<keyword evidence="3" id="KW-1185">Reference proteome</keyword>
<dbReference type="InterPro" id="IPR050570">
    <property type="entry name" value="Cell_wall_metabolism_enzyme"/>
</dbReference>
<sequence length="292" mass="31134">MRNRDRAKKLIKAFFLGAWALAACQPAPLSFTPTVQPAPATPSPVIPTISAPTATLPAPTATAAPSPEPSLEICSPLDGIEISDLPQIISNPFDAPPLGQDDGHHGVDLAFYRFGDRVSMEGLQIHAVLPGKVVGVIANRPPYGYAVVIETAPETIASLLPNLAQAAPALGAVQPHPALNCPEPQQQTYDPARESLYLLYAHMAQPPLVAPGDEIVCGQTLGEVGTTGMSVNLHLHLEARLGPSGYRFASMAHYENAASQDEMANYCLWRVTNTFRMFDPMLLFALQTADAP</sequence>
<dbReference type="GO" id="GO:0004222">
    <property type="term" value="F:metalloendopeptidase activity"/>
    <property type="evidence" value="ECO:0007669"/>
    <property type="project" value="TreeGrafter"/>
</dbReference>
<dbReference type="InterPro" id="IPR011055">
    <property type="entry name" value="Dup_hybrid_motif"/>
</dbReference>
<proteinExistence type="predicted"/>
<organism evidence="2 3">
    <name type="scientific">Ornatilinea apprima</name>
    <dbReference type="NCBI Taxonomy" id="1134406"/>
    <lineage>
        <taxon>Bacteria</taxon>
        <taxon>Bacillati</taxon>
        <taxon>Chloroflexota</taxon>
        <taxon>Anaerolineae</taxon>
        <taxon>Anaerolineales</taxon>
        <taxon>Anaerolineaceae</taxon>
        <taxon>Ornatilinea</taxon>
    </lineage>
</organism>
<gene>
    <name evidence="2" type="ORF">ADN00_08230</name>
</gene>
<dbReference type="RefSeq" id="WP_075062508.1">
    <property type="nucleotide sequence ID" value="NZ_LGCL01000021.1"/>
</dbReference>
<dbReference type="SUPFAM" id="SSF51261">
    <property type="entry name" value="Duplicated hybrid motif"/>
    <property type="match status" value="1"/>
</dbReference>
<protein>
    <recommendedName>
        <fullName evidence="4">Peptidase M23 domain-containing protein</fullName>
    </recommendedName>
</protein>
<accession>A0A0P6XN31</accession>
<dbReference type="EMBL" id="LGCL01000021">
    <property type="protein sequence ID" value="KPL77857.1"/>
    <property type="molecule type" value="Genomic_DNA"/>
</dbReference>
<dbReference type="Gene3D" id="2.70.70.10">
    <property type="entry name" value="Glucose Permease (Domain IIA)"/>
    <property type="match status" value="1"/>
</dbReference>
<evidence type="ECO:0008006" key="4">
    <source>
        <dbReference type="Google" id="ProtNLM"/>
    </source>
</evidence>